<gene>
    <name evidence="1" type="ORF">G8770_13435</name>
</gene>
<dbReference type="SUPFAM" id="SSF56112">
    <property type="entry name" value="Protein kinase-like (PK-like)"/>
    <property type="match status" value="2"/>
</dbReference>
<dbReference type="InterPro" id="IPR011009">
    <property type="entry name" value="Kinase-like_dom_sf"/>
</dbReference>
<dbReference type="InterPro" id="IPR008271">
    <property type="entry name" value="Ser/Thr_kinase_AS"/>
</dbReference>
<evidence type="ECO:0000313" key="1">
    <source>
        <dbReference type="EMBL" id="NHO66546.1"/>
    </source>
</evidence>
<comment type="caution">
    <text evidence="1">The sequence shown here is derived from an EMBL/GenBank/DDBJ whole genome shotgun (WGS) entry which is preliminary data.</text>
</comment>
<dbReference type="EMBL" id="JAAONZ010000010">
    <property type="protein sequence ID" value="NHO66546.1"/>
    <property type="molecule type" value="Genomic_DNA"/>
</dbReference>
<keyword evidence="2" id="KW-1185">Reference proteome</keyword>
<sequence>MTKQQTTADLRALGRVLPEQIEVPVEGRDGSLVFSSYARHLPGRRLAGIGRWQGIPVFIKLFFGHGKIALIGVTRAKQEFQREIRMSQALSEGRVSAAEVLDHGTIEGGGYWLVQELLPQLKSFKECWKGANSREQQRQLFAELAELLGQLYQSGLYQADAHQENFAYSDDRLYVLDAGGIKKQHTSSQRVLLKNLALMVAQFPYPLHRDLMGICSDKLSKTLDIDDVALAQMVMMAWRQRMRKLTYKMLRTSSWVSKIKGENVRALCMRREQTPELRNLLSGCHTLDRAIDRGHLLKRGNSATVARIELSGRTYVIKRYNLKNHWVAVKRAFGRSRARTSWLGGHILHLMGVPTSVPVAMVEERRWGMLRRAYFISTVASGEDAFHYLPVHGCHKELLHHFENVFEGLLYTQVSHGDMKATNLLVDGDQVAVIDLDAVQIHASGLMFKRAIHKDFERFLVNWEKGSELYQTFSFLTQELLQKYNLRR</sequence>
<dbReference type="PROSITE" id="PS00108">
    <property type="entry name" value="PROTEIN_KINASE_ST"/>
    <property type="match status" value="1"/>
</dbReference>
<protein>
    <submittedName>
        <fullName evidence="1">Uncharacterized protein</fullName>
    </submittedName>
</protein>
<dbReference type="RefSeq" id="WP_167187591.1">
    <property type="nucleotide sequence ID" value="NZ_JAAONZ010000010.1"/>
</dbReference>
<reference evidence="1" key="1">
    <citation type="submission" date="2020-03" db="EMBL/GenBank/DDBJ databases">
        <authorList>
            <person name="Guo F."/>
        </authorList>
    </citation>
    <scope>NUCLEOTIDE SEQUENCE</scope>
    <source>
        <strain evidence="1">JCM 30134</strain>
    </source>
</reference>
<organism evidence="1 2">
    <name type="scientific">Pseudomaricurvus hydrocarbonicus</name>
    <dbReference type="NCBI Taxonomy" id="1470433"/>
    <lineage>
        <taxon>Bacteria</taxon>
        <taxon>Pseudomonadati</taxon>
        <taxon>Pseudomonadota</taxon>
        <taxon>Gammaproteobacteria</taxon>
        <taxon>Cellvibrionales</taxon>
        <taxon>Cellvibrionaceae</taxon>
        <taxon>Pseudomaricurvus</taxon>
    </lineage>
</organism>
<proteinExistence type="predicted"/>
<evidence type="ECO:0000313" key="2">
    <source>
        <dbReference type="Proteomes" id="UP000787472"/>
    </source>
</evidence>
<dbReference type="AlphaFoldDB" id="A0A9E5MHX6"/>
<dbReference type="Proteomes" id="UP000787472">
    <property type="component" value="Unassembled WGS sequence"/>
</dbReference>
<dbReference type="GO" id="GO:0004672">
    <property type="term" value="F:protein kinase activity"/>
    <property type="evidence" value="ECO:0007669"/>
    <property type="project" value="InterPro"/>
</dbReference>
<accession>A0A9E5MHX6</accession>
<name>A0A9E5MHX6_9GAMM</name>